<dbReference type="InterPro" id="IPR058193">
    <property type="entry name" value="VanY/YodJ_core_dom"/>
</dbReference>
<keyword evidence="4" id="KW-0378">Hydrolase</keyword>
<comment type="caution">
    <text evidence="4">The sequence shown here is derived from an EMBL/GenBank/DDBJ whole genome shotgun (WGS) entry which is preliminary data.</text>
</comment>
<name>A0A7C3PTG6_9CYAN</name>
<evidence type="ECO:0000313" key="4">
    <source>
        <dbReference type="EMBL" id="HFN00782.1"/>
    </source>
</evidence>
<protein>
    <submittedName>
        <fullName evidence="4">D-alanyl-D-alanine carboxypeptidase family protein</fullName>
    </submittedName>
</protein>
<dbReference type="InterPro" id="IPR009045">
    <property type="entry name" value="Zn_M74/Hedgehog-like"/>
</dbReference>
<dbReference type="PANTHER" id="PTHR34385">
    <property type="entry name" value="D-ALANYL-D-ALANINE CARBOXYPEPTIDASE"/>
    <property type="match status" value="1"/>
</dbReference>
<feature type="compositionally biased region" description="Low complexity" evidence="1">
    <location>
        <begin position="98"/>
        <end position="115"/>
    </location>
</feature>
<dbReference type="Gene3D" id="3.30.1380.10">
    <property type="match status" value="1"/>
</dbReference>
<dbReference type="InterPro" id="IPR052179">
    <property type="entry name" value="DD-CPase-like"/>
</dbReference>
<keyword evidence="4" id="KW-0121">Carboxypeptidase</keyword>
<dbReference type="InterPro" id="IPR003709">
    <property type="entry name" value="VanY-like_core_dom"/>
</dbReference>
<dbReference type="EMBL" id="DSRU01000341">
    <property type="protein sequence ID" value="HFN00782.1"/>
    <property type="molecule type" value="Genomic_DNA"/>
</dbReference>
<accession>A0A7C3PTG6</accession>
<sequence length="287" mass="31391">MPKVNSPQFTIEYEDVPSVRESFGLQNPKPTEKVVRVSSSLPDDIPVAQRETSKQVAPKVASKRWLIYGSLGAIALIASIAGAVVSWQIRQAQFSADASSSAETQAATGQDGTTQSRPKGDVILGHYAYKEAAPTDLEVAEGSIRLKRSAAAAYREMVAAASQSGVNIVLISGFRSVADQKHLYFGVKAERGQNAQERAKVSAPPGYSEHHTGYAIDIGDANVPATNLREDFEKTAAFRWMKANAARYSFELSFPKGNEQGVSYEPWHWRYVGDIDSLKTFYKAREN</sequence>
<feature type="transmembrane region" description="Helical" evidence="2">
    <location>
        <begin position="65"/>
        <end position="87"/>
    </location>
</feature>
<keyword evidence="2" id="KW-0812">Transmembrane</keyword>
<evidence type="ECO:0000256" key="1">
    <source>
        <dbReference type="SAM" id="MobiDB-lite"/>
    </source>
</evidence>
<organism evidence="4">
    <name type="scientific">Oscillatoriales cyanobacterium SpSt-418</name>
    <dbReference type="NCBI Taxonomy" id="2282169"/>
    <lineage>
        <taxon>Bacteria</taxon>
        <taxon>Bacillati</taxon>
        <taxon>Cyanobacteriota</taxon>
        <taxon>Cyanophyceae</taxon>
        <taxon>Oscillatoriophycideae</taxon>
        <taxon>Oscillatoriales</taxon>
    </lineage>
</organism>
<feature type="region of interest" description="Disordered" evidence="1">
    <location>
        <begin position="98"/>
        <end position="118"/>
    </location>
</feature>
<keyword evidence="2" id="KW-1133">Transmembrane helix</keyword>
<dbReference type="GO" id="GO:0004180">
    <property type="term" value="F:carboxypeptidase activity"/>
    <property type="evidence" value="ECO:0007669"/>
    <property type="project" value="UniProtKB-KW"/>
</dbReference>
<reference evidence="4" key="1">
    <citation type="journal article" date="2020" name="mSystems">
        <title>Genome- and Community-Level Interaction Insights into Carbon Utilization and Element Cycling Functions of Hydrothermarchaeota in Hydrothermal Sediment.</title>
        <authorList>
            <person name="Zhou Z."/>
            <person name="Liu Y."/>
            <person name="Xu W."/>
            <person name="Pan J."/>
            <person name="Luo Z.H."/>
            <person name="Li M."/>
        </authorList>
    </citation>
    <scope>NUCLEOTIDE SEQUENCE [LARGE SCALE GENOMIC DNA]</scope>
    <source>
        <strain evidence="4">SpSt-418</strain>
    </source>
</reference>
<dbReference type="Pfam" id="PF02557">
    <property type="entry name" value="VanY"/>
    <property type="match status" value="1"/>
</dbReference>
<evidence type="ECO:0000256" key="2">
    <source>
        <dbReference type="SAM" id="Phobius"/>
    </source>
</evidence>
<evidence type="ECO:0000259" key="3">
    <source>
        <dbReference type="Pfam" id="PF02557"/>
    </source>
</evidence>
<dbReference type="GO" id="GO:0006508">
    <property type="term" value="P:proteolysis"/>
    <property type="evidence" value="ECO:0007669"/>
    <property type="project" value="InterPro"/>
</dbReference>
<gene>
    <name evidence="4" type="ORF">ENR64_24120</name>
</gene>
<proteinExistence type="predicted"/>
<dbReference type="AlphaFoldDB" id="A0A7C3PTG6"/>
<keyword evidence="4" id="KW-0645">Protease</keyword>
<keyword evidence="2" id="KW-0472">Membrane</keyword>
<feature type="domain" description="D-alanyl-D-alanine carboxypeptidase-like core" evidence="3">
    <location>
        <begin position="144"/>
        <end position="274"/>
    </location>
</feature>
<dbReference type="CDD" id="cd14852">
    <property type="entry name" value="LD-carboxypeptidase"/>
    <property type="match status" value="1"/>
</dbReference>
<dbReference type="PANTHER" id="PTHR34385:SF1">
    <property type="entry name" value="PEPTIDOGLYCAN L-ALANYL-D-GLUTAMATE ENDOPEPTIDASE CWLK"/>
    <property type="match status" value="1"/>
</dbReference>
<dbReference type="SUPFAM" id="SSF55166">
    <property type="entry name" value="Hedgehog/DD-peptidase"/>
    <property type="match status" value="1"/>
</dbReference>